<protein>
    <submittedName>
        <fullName evidence="1">p-Ser-HPr phosphatase</fullName>
    </submittedName>
</protein>
<reference evidence="1 2" key="1">
    <citation type="journal article" date="2013" name="PLoS ONE">
        <title>Lactobacillus paracasei comparative genomics: towards species pan-genome definition and exploitation of diversity.</title>
        <authorList>
            <person name="Smokvina T."/>
            <person name="Wels M."/>
            <person name="Polka J."/>
            <person name="Chervaux C."/>
            <person name="Brisse S."/>
            <person name="Boekhorst J."/>
            <person name="van Hylckama Vlieg J.E."/>
            <person name="Siezen R.J."/>
        </authorList>
    </citation>
    <scope>NUCLEOTIDE SEQUENCE [LARGE SCALE GENOMIC DNA]</scope>
    <source>
        <strain evidence="1 2">CNCM I-4270</strain>
    </source>
</reference>
<organism evidence="1 2">
    <name type="scientific">Lacticaseibacillus paracasei subsp. paracasei CNCM I-4270</name>
    <dbReference type="NCBI Taxonomy" id="1256202"/>
    <lineage>
        <taxon>Bacteria</taxon>
        <taxon>Bacillati</taxon>
        <taxon>Bacillota</taxon>
        <taxon>Bacilli</taxon>
        <taxon>Lactobacillales</taxon>
        <taxon>Lactobacillaceae</taxon>
        <taxon>Lacticaseibacillus</taxon>
    </lineage>
</organism>
<dbReference type="Proteomes" id="UP000014249">
    <property type="component" value="Unassembled WGS sequence"/>
</dbReference>
<feature type="non-terminal residue" evidence="1">
    <location>
        <position position="25"/>
    </location>
</feature>
<sequence length="25" mass="2809">MLVNAIWDFDGTLYDSYPGMMKALG</sequence>
<comment type="caution">
    <text evidence="1">The sequence shown here is derived from an EMBL/GenBank/DDBJ whole genome shotgun (WGS) entry which is preliminary data.</text>
</comment>
<dbReference type="AlphaFoldDB" id="A0A8E0IH06"/>
<dbReference type="EMBL" id="ANJX01000331">
    <property type="protein sequence ID" value="EPC51502.1"/>
    <property type="molecule type" value="Genomic_DNA"/>
</dbReference>
<dbReference type="InterPro" id="IPR023198">
    <property type="entry name" value="PGP-like_dom2"/>
</dbReference>
<evidence type="ECO:0000313" key="1">
    <source>
        <dbReference type="EMBL" id="EPC51502.1"/>
    </source>
</evidence>
<accession>A0A8E0IH06</accession>
<evidence type="ECO:0000313" key="2">
    <source>
        <dbReference type="Proteomes" id="UP000014249"/>
    </source>
</evidence>
<gene>
    <name evidence="1" type="ORF">Lpp77_11891</name>
</gene>
<dbReference type="Gene3D" id="1.10.150.240">
    <property type="entry name" value="Putative phosphatase, domain 2"/>
    <property type="match status" value="1"/>
</dbReference>
<name>A0A8E0IH06_LACPA</name>
<proteinExistence type="predicted"/>